<dbReference type="OrthoDB" id="2595934at2759"/>
<accession>A0A9P6LEF9</accession>
<evidence type="ECO:0000313" key="3">
    <source>
        <dbReference type="Proteomes" id="UP000781932"/>
    </source>
</evidence>
<dbReference type="EMBL" id="JAATWM020000060">
    <property type="protein sequence ID" value="KAF9870046.1"/>
    <property type="molecule type" value="Genomic_DNA"/>
</dbReference>
<dbReference type="GeneID" id="62168313"/>
<keyword evidence="3" id="KW-1185">Reference proteome</keyword>
<comment type="caution">
    <text evidence="2">The sequence shown here is derived from an EMBL/GenBank/DDBJ whole genome shotgun (WGS) entry which is preliminary data.</text>
</comment>
<evidence type="ECO:0000256" key="1">
    <source>
        <dbReference type="SAM" id="MobiDB-lite"/>
    </source>
</evidence>
<reference evidence="2" key="1">
    <citation type="submission" date="2020-03" db="EMBL/GenBank/DDBJ databases">
        <authorList>
            <person name="He L."/>
        </authorList>
    </citation>
    <scope>NUCLEOTIDE SEQUENCE</scope>
    <source>
        <strain evidence="2">CkLH20</strain>
    </source>
</reference>
<dbReference type="Proteomes" id="UP000781932">
    <property type="component" value="Unassembled WGS sequence"/>
</dbReference>
<feature type="region of interest" description="Disordered" evidence="1">
    <location>
        <begin position="230"/>
        <end position="254"/>
    </location>
</feature>
<dbReference type="RefSeq" id="XP_038739507.1">
    <property type="nucleotide sequence ID" value="XM_038895239.1"/>
</dbReference>
<reference evidence="2" key="2">
    <citation type="submission" date="2020-11" db="EMBL/GenBank/DDBJ databases">
        <title>Whole genome sequencing of Colletotrichum sp.</title>
        <authorList>
            <person name="Li H."/>
        </authorList>
    </citation>
    <scope>NUCLEOTIDE SEQUENCE</scope>
    <source>
        <strain evidence="2">CkLH20</strain>
    </source>
</reference>
<organism evidence="2 3">
    <name type="scientific">Colletotrichum karsti</name>
    <dbReference type="NCBI Taxonomy" id="1095194"/>
    <lineage>
        <taxon>Eukaryota</taxon>
        <taxon>Fungi</taxon>
        <taxon>Dikarya</taxon>
        <taxon>Ascomycota</taxon>
        <taxon>Pezizomycotina</taxon>
        <taxon>Sordariomycetes</taxon>
        <taxon>Hypocreomycetidae</taxon>
        <taxon>Glomerellales</taxon>
        <taxon>Glomerellaceae</taxon>
        <taxon>Colletotrichum</taxon>
        <taxon>Colletotrichum boninense species complex</taxon>
    </lineage>
</organism>
<proteinExistence type="predicted"/>
<sequence>MEASIADLKATVEMLVAGGRPEFRRTLVVARQEKNASERNATGGSVIDDNDGVGSVGSGGTVITIRPPGNEDVEPADRHVSSSLAEVVRKVGSQLSGGFQRTFKTKADVVSLGKLDVKTARDLLADWAATTGRPATVPPAYLTQCKLLLNFEEVTMRDAMLYAEITLYLILHDKFSQRSYLGADGDCEELTAWRSRWSYLFDLPAASTLRISHSIAWLILARRTLEHDQASSDQDSLSSSPRLQPADAVRQEPHLPSQNPELWNLAHARVCNLATEVVRAFVEMPSARAEELPEFHRLCVAYAMLIISKYEQKPPYGGAEGGVTRSMEVLQLLKAAQKQNAVWSASSPSAIQFGLERALKKVTARVEGAAHGSAANPRAGPTPATAMTIDDRAPHRIGMLSPNNVQGAAAGAPMSWGHHHPDVMGQQQHDHPSSFTNATLLPEFEESFEMIGNFFNGGHLSLGDPSLMDMFQK</sequence>
<feature type="compositionally biased region" description="Low complexity" evidence="1">
    <location>
        <begin position="231"/>
        <end position="245"/>
    </location>
</feature>
<name>A0A9P6LEF9_9PEZI</name>
<protein>
    <submittedName>
        <fullName evidence="2">Uncharacterized protein</fullName>
    </submittedName>
</protein>
<evidence type="ECO:0000313" key="2">
    <source>
        <dbReference type="EMBL" id="KAF9870046.1"/>
    </source>
</evidence>
<gene>
    <name evidence="2" type="ORF">CkaCkLH20_12526</name>
</gene>
<dbReference type="AlphaFoldDB" id="A0A9P6LEF9"/>
<feature type="region of interest" description="Disordered" evidence="1">
    <location>
        <begin position="35"/>
        <end position="61"/>
    </location>
</feature>